<dbReference type="Pfam" id="PF00108">
    <property type="entry name" value="Thiolase_N"/>
    <property type="match status" value="1"/>
</dbReference>
<accession>A0A1I5AIC3</accession>
<dbReference type="Gene3D" id="3.40.47.10">
    <property type="match status" value="1"/>
</dbReference>
<evidence type="ECO:0000313" key="7">
    <source>
        <dbReference type="EMBL" id="SFN62224.1"/>
    </source>
</evidence>
<dbReference type="SUPFAM" id="SSF53901">
    <property type="entry name" value="Thiolase-like"/>
    <property type="match status" value="1"/>
</dbReference>
<dbReference type="PROSITE" id="PS00737">
    <property type="entry name" value="THIOLASE_2"/>
    <property type="match status" value="1"/>
</dbReference>
<feature type="domain" description="Thiolase N-terminal" evidence="5">
    <location>
        <begin position="5"/>
        <end position="240"/>
    </location>
</feature>
<evidence type="ECO:0000259" key="6">
    <source>
        <dbReference type="Pfam" id="PF02803"/>
    </source>
</evidence>
<comment type="similarity">
    <text evidence="1 4">Belongs to the thiolase-like superfamily. Thiolase family.</text>
</comment>
<dbReference type="EMBL" id="FOVP01000006">
    <property type="protein sequence ID" value="SFN62224.1"/>
    <property type="molecule type" value="Genomic_DNA"/>
</dbReference>
<name>A0A1I5AIC3_9RHOB</name>
<evidence type="ECO:0000313" key="8">
    <source>
        <dbReference type="Proteomes" id="UP000198599"/>
    </source>
</evidence>
<dbReference type="CDD" id="cd00751">
    <property type="entry name" value="thiolase"/>
    <property type="match status" value="1"/>
</dbReference>
<protein>
    <submittedName>
        <fullName evidence="7">Acetyl-CoA C-acetyltransferase</fullName>
    </submittedName>
</protein>
<dbReference type="InterPro" id="IPR002155">
    <property type="entry name" value="Thiolase"/>
</dbReference>
<proteinExistence type="inferred from homology"/>
<dbReference type="InterPro" id="IPR020613">
    <property type="entry name" value="Thiolase_CS"/>
</dbReference>
<dbReference type="GO" id="GO:0003988">
    <property type="term" value="F:acetyl-CoA C-acyltransferase activity"/>
    <property type="evidence" value="ECO:0007669"/>
    <property type="project" value="UniProtKB-ARBA"/>
</dbReference>
<dbReference type="NCBIfam" id="TIGR01930">
    <property type="entry name" value="AcCoA-C-Actrans"/>
    <property type="match status" value="1"/>
</dbReference>
<dbReference type="OrthoDB" id="7838428at2"/>
<reference evidence="8" key="1">
    <citation type="submission" date="2016-10" db="EMBL/GenBank/DDBJ databases">
        <authorList>
            <person name="Varghese N."/>
            <person name="Submissions S."/>
        </authorList>
    </citation>
    <scope>NUCLEOTIDE SEQUENCE [LARGE SCALE GENOMIC DNA]</scope>
    <source>
        <strain evidence="8">DSM 28463</strain>
    </source>
</reference>
<evidence type="ECO:0000256" key="1">
    <source>
        <dbReference type="ARBA" id="ARBA00010982"/>
    </source>
</evidence>
<sequence>MSQSYIIAAKRSAVVPLNGAFAHLELHEIAVPVIRACLAACGLAPEEVGELITGNALGAGGNPARLCALAAGLPEHVAGLSIDRQCASGLDALALADAMVRSGQADIVLAGGAESYSRRPVRARTFADGRPALPYDQARFTPWPDRDPDMHVAADALAVTLGITRAAQDAWAVQSHDRALRARHRLAHELIGVEGITQDPFTRALSARLCARSRAIAGTITPANTSVAADGAAFCTVVSEKVARRLDAPAVAIIGGCTLGGRPDLPGLAPVAAIRKLLCNAGIAPDHLAVAEIMEAYAAQAIACVSESGLDPEIVNPGGGSLARGHPIGASGAINAVRLYHELTARGGTGIAAIAAAGGIGTALLLRS</sequence>
<gene>
    <name evidence="7" type="ORF">SAMN04487859_10621</name>
</gene>
<dbReference type="PIRSF" id="PIRSF000429">
    <property type="entry name" value="Ac-CoA_Ac_transf"/>
    <property type="match status" value="1"/>
</dbReference>
<dbReference type="InterPro" id="IPR020616">
    <property type="entry name" value="Thiolase_N"/>
</dbReference>
<dbReference type="InterPro" id="IPR016039">
    <property type="entry name" value="Thiolase-like"/>
</dbReference>
<dbReference type="Pfam" id="PF02803">
    <property type="entry name" value="Thiolase_C"/>
    <property type="match status" value="1"/>
</dbReference>
<dbReference type="PANTHER" id="PTHR18919">
    <property type="entry name" value="ACETYL-COA C-ACYLTRANSFERASE"/>
    <property type="match status" value="1"/>
</dbReference>
<feature type="domain" description="Thiolase C-terminal" evidence="6">
    <location>
        <begin position="257"/>
        <end position="367"/>
    </location>
</feature>
<dbReference type="STRING" id="1005928.SAMN04487859_10621"/>
<keyword evidence="2 4" id="KW-0808">Transferase</keyword>
<dbReference type="InterPro" id="IPR020617">
    <property type="entry name" value="Thiolase_C"/>
</dbReference>
<dbReference type="AlphaFoldDB" id="A0A1I5AIC3"/>
<dbReference type="PANTHER" id="PTHR18919:SF107">
    <property type="entry name" value="ACETYL-COA ACETYLTRANSFERASE, CYTOSOLIC"/>
    <property type="match status" value="1"/>
</dbReference>
<evidence type="ECO:0000256" key="2">
    <source>
        <dbReference type="ARBA" id="ARBA00022679"/>
    </source>
</evidence>
<evidence type="ECO:0000256" key="3">
    <source>
        <dbReference type="ARBA" id="ARBA00023315"/>
    </source>
</evidence>
<keyword evidence="8" id="KW-1185">Reference proteome</keyword>
<organism evidence="7 8">
    <name type="scientific">Roseovarius lutimaris</name>
    <dbReference type="NCBI Taxonomy" id="1005928"/>
    <lineage>
        <taxon>Bacteria</taxon>
        <taxon>Pseudomonadati</taxon>
        <taxon>Pseudomonadota</taxon>
        <taxon>Alphaproteobacteria</taxon>
        <taxon>Rhodobacterales</taxon>
        <taxon>Roseobacteraceae</taxon>
        <taxon>Roseovarius</taxon>
    </lineage>
</organism>
<evidence type="ECO:0000256" key="4">
    <source>
        <dbReference type="RuleBase" id="RU003557"/>
    </source>
</evidence>
<dbReference type="Proteomes" id="UP000198599">
    <property type="component" value="Unassembled WGS sequence"/>
</dbReference>
<evidence type="ECO:0000259" key="5">
    <source>
        <dbReference type="Pfam" id="PF00108"/>
    </source>
</evidence>
<keyword evidence="3 4" id="KW-0012">Acyltransferase</keyword>
<dbReference type="RefSeq" id="WP_092835979.1">
    <property type="nucleotide sequence ID" value="NZ_FOVP01000006.1"/>
</dbReference>